<dbReference type="EMBL" id="LNAL01000006">
    <property type="protein sequence ID" value="KUG08319.1"/>
    <property type="molecule type" value="Genomic_DNA"/>
</dbReference>
<accession>A0A9X0HLU4</accession>
<dbReference type="RefSeq" id="WP_059069648.1">
    <property type="nucleotide sequence ID" value="NZ_LNAL01000006.1"/>
</dbReference>
<evidence type="ECO:0008006" key="3">
    <source>
        <dbReference type="Google" id="ProtNLM"/>
    </source>
</evidence>
<evidence type="ECO:0000313" key="2">
    <source>
        <dbReference type="Proteomes" id="UP000054223"/>
    </source>
</evidence>
<dbReference type="AlphaFoldDB" id="A0A9X0HLU4"/>
<name>A0A9X0HLU4_SOLP1</name>
<proteinExistence type="predicted"/>
<dbReference type="Proteomes" id="UP000054223">
    <property type="component" value="Unassembled WGS sequence"/>
</dbReference>
<evidence type="ECO:0000313" key="1">
    <source>
        <dbReference type="EMBL" id="KUG08319.1"/>
    </source>
</evidence>
<sequence>MIIYGSNSSHLLTEPVPNAECHSCGSPDALHISVLGRYAHIYWVPLFPFGKTGGSHCGHCQQALPANELPLQLRPHYEAAKARARVPKWHFAGLALLALIIAGSFLTDYLDHRDDQQLLEHPRVGDLYHVKTDEPGYYTLLKVVEVNGNSLRLQQNTYQTNRQSEVANLDKRENYDDEPFDLTQYDLQIMQHQNKLVDVVRPSSK</sequence>
<keyword evidence="2" id="KW-1185">Reference proteome</keyword>
<reference evidence="1 2" key="1">
    <citation type="submission" date="2015-11" db="EMBL/GenBank/DDBJ databases">
        <title>Solirubrum puertoriconensis gen. nov. an environmental bacteria isolated in Puerto Rico.</title>
        <authorList>
            <person name="Cuebas-Irizarry M.F."/>
            <person name="Montalvo-Rodriguez R."/>
        </authorList>
    </citation>
    <scope>NUCLEOTIDE SEQUENCE [LARGE SCALE GENOMIC DNA]</scope>
    <source>
        <strain evidence="1 2">MC1A</strain>
    </source>
</reference>
<comment type="caution">
    <text evidence="1">The sequence shown here is derived from an EMBL/GenBank/DDBJ whole genome shotgun (WGS) entry which is preliminary data.</text>
</comment>
<organism evidence="1 2">
    <name type="scientific">Solirubrum puertoriconensis</name>
    <dbReference type="NCBI Taxonomy" id="1751427"/>
    <lineage>
        <taxon>Bacteria</taxon>
        <taxon>Pseudomonadati</taxon>
        <taxon>Bacteroidota</taxon>
        <taxon>Cytophagia</taxon>
        <taxon>Cytophagales</taxon>
    </lineage>
</organism>
<protein>
    <recommendedName>
        <fullName evidence="3">Zinc-ribbon 15 domain-containing protein</fullName>
    </recommendedName>
</protein>
<gene>
    <name evidence="1" type="ORF">ASU33_09090</name>
</gene>
<dbReference type="OrthoDB" id="766141at2"/>